<evidence type="ECO:0000256" key="2">
    <source>
        <dbReference type="SAM" id="MobiDB-lite"/>
    </source>
</evidence>
<reference evidence="5" key="1">
    <citation type="journal article" date="2019" name="Int. J. Syst. Evol. Microbiol.">
        <title>The Global Catalogue of Microorganisms (GCM) 10K type strain sequencing project: providing services to taxonomists for standard genome sequencing and annotation.</title>
        <authorList>
            <consortium name="The Broad Institute Genomics Platform"/>
            <consortium name="The Broad Institute Genome Sequencing Center for Infectious Disease"/>
            <person name="Wu L."/>
            <person name="Ma J."/>
        </authorList>
    </citation>
    <scope>NUCLEOTIDE SEQUENCE [LARGE SCALE GENOMIC DNA]</scope>
    <source>
        <strain evidence="5">CGMCC 1.15339</strain>
    </source>
</reference>
<dbReference type="InterPro" id="IPR001789">
    <property type="entry name" value="Sig_transdc_resp-reg_receiver"/>
</dbReference>
<dbReference type="EMBL" id="BMII01000028">
    <property type="protein sequence ID" value="GGB68256.1"/>
    <property type="molecule type" value="Genomic_DNA"/>
</dbReference>
<keyword evidence="5" id="KW-1185">Reference proteome</keyword>
<evidence type="ECO:0000259" key="3">
    <source>
        <dbReference type="PROSITE" id="PS50110"/>
    </source>
</evidence>
<comment type="caution">
    <text evidence="1">Lacks conserved residue(s) required for the propagation of feature annotation.</text>
</comment>
<comment type="caution">
    <text evidence="4">The sequence shown here is derived from an EMBL/GenBank/DDBJ whole genome shotgun (WGS) entry which is preliminary data.</text>
</comment>
<dbReference type="PANTHER" id="PTHR45526:SF1">
    <property type="entry name" value="TRANSCRIPTIONAL REGULATORY PROTEIN DCUR-RELATED"/>
    <property type="match status" value="1"/>
</dbReference>
<dbReference type="Pfam" id="PF00072">
    <property type="entry name" value="Response_reg"/>
    <property type="match status" value="1"/>
</dbReference>
<feature type="region of interest" description="Disordered" evidence="2">
    <location>
        <begin position="66"/>
        <end position="107"/>
    </location>
</feature>
<name>A0ABQ1JJD9_9GAMM</name>
<evidence type="ECO:0000313" key="5">
    <source>
        <dbReference type="Proteomes" id="UP000617555"/>
    </source>
</evidence>
<dbReference type="Gene3D" id="3.40.50.2300">
    <property type="match status" value="1"/>
</dbReference>
<dbReference type="Proteomes" id="UP000617555">
    <property type="component" value="Unassembled WGS sequence"/>
</dbReference>
<evidence type="ECO:0000313" key="4">
    <source>
        <dbReference type="EMBL" id="GGB68256.1"/>
    </source>
</evidence>
<dbReference type="PANTHER" id="PTHR45526">
    <property type="entry name" value="TRANSCRIPTIONAL REGULATORY PROTEIN DPIA"/>
    <property type="match status" value="1"/>
</dbReference>
<dbReference type="PROSITE" id="PS50110">
    <property type="entry name" value="RESPONSE_REGULATORY"/>
    <property type="match status" value="1"/>
</dbReference>
<proteinExistence type="predicted"/>
<feature type="compositionally biased region" description="Basic and acidic residues" evidence="2">
    <location>
        <begin position="69"/>
        <end position="107"/>
    </location>
</feature>
<dbReference type="InterPro" id="IPR051271">
    <property type="entry name" value="2C-system_Tx_regulators"/>
</dbReference>
<gene>
    <name evidence="4" type="ORF">GCM10011607_31090</name>
</gene>
<accession>A0ABQ1JJD9</accession>
<protein>
    <recommendedName>
        <fullName evidence="3">Response regulatory domain-containing protein</fullName>
    </recommendedName>
</protein>
<dbReference type="InterPro" id="IPR011006">
    <property type="entry name" value="CheY-like_superfamily"/>
</dbReference>
<evidence type="ECO:0000256" key="1">
    <source>
        <dbReference type="PROSITE-ProRule" id="PRU00169"/>
    </source>
</evidence>
<organism evidence="4 5">
    <name type="scientific">Shewanella inventionis</name>
    <dbReference type="NCBI Taxonomy" id="1738770"/>
    <lineage>
        <taxon>Bacteria</taxon>
        <taxon>Pseudomonadati</taxon>
        <taxon>Pseudomonadota</taxon>
        <taxon>Gammaproteobacteria</taxon>
        <taxon>Alteromonadales</taxon>
        <taxon>Shewanellaceae</taxon>
        <taxon>Shewanella</taxon>
    </lineage>
</organism>
<feature type="domain" description="Response regulatory" evidence="3">
    <location>
        <begin position="1"/>
        <end position="65"/>
    </location>
</feature>
<dbReference type="SUPFAM" id="SSF52172">
    <property type="entry name" value="CheY-like"/>
    <property type="match status" value="1"/>
</dbReference>
<sequence length="107" mass="11761">MEGKSGIDLLKEIRLDEALANTDVFIMSTNGSQEQIVQAMSAGVSGYILKPLNYKVLEQKLISYLQPKSDTDKEASSDTEKENQTDLPAEPKTETETEKPAKPAESN</sequence>